<dbReference type="AlphaFoldDB" id="A0A074YVB0"/>
<reference evidence="1 2" key="1">
    <citation type="submission" date="2013-11" db="EMBL/GenBank/DDBJ databases">
        <title>Opisthorchis viverrini - life in the bile duct.</title>
        <authorList>
            <person name="Young N.D."/>
            <person name="Nagarajan N."/>
            <person name="Lin S.J."/>
            <person name="Korhonen P.K."/>
            <person name="Jex A.R."/>
            <person name="Hall R.S."/>
            <person name="Safavi-Hemami H."/>
            <person name="Kaewkong W."/>
            <person name="Bertrand D."/>
            <person name="Gao S."/>
            <person name="Seet Q."/>
            <person name="Wongkham S."/>
            <person name="Teh B.T."/>
            <person name="Wongkham C."/>
            <person name="Intapan P.M."/>
            <person name="Maleewong W."/>
            <person name="Yang X."/>
            <person name="Hu M."/>
            <person name="Wang Z."/>
            <person name="Hofmann A."/>
            <person name="Sternberg P.W."/>
            <person name="Tan P."/>
            <person name="Wang J."/>
            <person name="Gasser R.B."/>
        </authorList>
    </citation>
    <scope>NUCLEOTIDE SEQUENCE [LARGE SCALE GENOMIC DNA]</scope>
</reference>
<organism evidence="1 2">
    <name type="scientific">Opisthorchis viverrini</name>
    <name type="common">Southeast Asian liver fluke</name>
    <dbReference type="NCBI Taxonomy" id="6198"/>
    <lineage>
        <taxon>Eukaryota</taxon>
        <taxon>Metazoa</taxon>
        <taxon>Spiralia</taxon>
        <taxon>Lophotrochozoa</taxon>
        <taxon>Platyhelminthes</taxon>
        <taxon>Trematoda</taxon>
        <taxon>Digenea</taxon>
        <taxon>Opisthorchiida</taxon>
        <taxon>Opisthorchiata</taxon>
        <taxon>Opisthorchiidae</taxon>
        <taxon>Opisthorchis</taxon>
    </lineage>
</organism>
<dbReference type="RefSeq" id="XP_009177582.1">
    <property type="nucleotide sequence ID" value="XM_009179318.1"/>
</dbReference>
<gene>
    <name evidence="1" type="ORF">T265_12196</name>
</gene>
<keyword evidence="2" id="KW-1185">Reference proteome</keyword>
<dbReference type="KEGG" id="ovi:T265_12196"/>
<dbReference type="GeneID" id="20326364"/>
<dbReference type="CTD" id="20326364"/>
<dbReference type="OrthoDB" id="10571009at2759"/>
<proteinExistence type="predicted"/>
<protein>
    <submittedName>
        <fullName evidence="1">Uncharacterized protein</fullName>
    </submittedName>
</protein>
<accession>A0A074YVB0</accession>
<dbReference type="EMBL" id="KL598811">
    <property type="protein sequence ID" value="KER18671.1"/>
    <property type="molecule type" value="Genomic_DNA"/>
</dbReference>
<dbReference type="Proteomes" id="UP000054324">
    <property type="component" value="Unassembled WGS sequence"/>
</dbReference>
<name>A0A074YVB0_OPIVI</name>
<evidence type="ECO:0000313" key="1">
    <source>
        <dbReference type="EMBL" id="KER18671.1"/>
    </source>
</evidence>
<sequence>MLFSTEALIGLSEQWAKPFPSIWSLTFSKRRSCHLLVQHYINWPSFLHQSHPSAARLGYVCRFYCDRLHFFPSVKPHFVIEAGDAADTVKQQEQKEQMITTCSTETITFHRTDLSQETAQNY</sequence>
<evidence type="ECO:0000313" key="2">
    <source>
        <dbReference type="Proteomes" id="UP000054324"/>
    </source>
</evidence>